<protein>
    <recommendedName>
        <fullName evidence="3">FBD domain-containing protein</fullName>
    </recommendedName>
</protein>
<dbReference type="SUPFAM" id="SSF52047">
    <property type="entry name" value="RNI-like"/>
    <property type="match status" value="1"/>
</dbReference>
<accession>K3Y1H0</accession>
<dbReference type="AlphaFoldDB" id="K3Y1H0"/>
<proteinExistence type="predicted"/>
<sequence length="219" mass="25274">LRSFHYRGDYLRFVALPHTCFGDLYISFPRPGVGWRLYNWIDALPNLSNLTVLTVCSNALRIVSILHSRESLQPKLANLSNLQNLRELQLLMYAMGTVMLSDIYGFLRICRCSQLRKLFVELPKFRMDSFMDAVSDLAEEPMEGFENLVTAKITNFKWQCNEIELVHFLFRKDSSLQKLILVAPPGTHPEMDQSGNPFFRDTKLLRMEKAPSNAQIQTP</sequence>
<dbReference type="HOGENOM" id="CLU_1264455_0_0_1"/>
<evidence type="ECO:0000313" key="2">
    <source>
        <dbReference type="Proteomes" id="UP000004995"/>
    </source>
</evidence>
<dbReference type="eggNOG" id="ENOG502QTMV">
    <property type="taxonomic scope" value="Eukaryota"/>
</dbReference>
<reference evidence="2" key="1">
    <citation type="journal article" date="2012" name="Nat. Biotechnol.">
        <title>Reference genome sequence of the model plant Setaria.</title>
        <authorList>
            <person name="Bennetzen J.L."/>
            <person name="Schmutz J."/>
            <person name="Wang H."/>
            <person name="Percifield R."/>
            <person name="Hawkins J."/>
            <person name="Pontaroli A.C."/>
            <person name="Estep M."/>
            <person name="Feng L."/>
            <person name="Vaughn J.N."/>
            <person name="Grimwood J."/>
            <person name="Jenkins J."/>
            <person name="Barry K."/>
            <person name="Lindquist E."/>
            <person name="Hellsten U."/>
            <person name="Deshpande S."/>
            <person name="Wang X."/>
            <person name="Wu X."/>
            <person name="Mitros T."/>
            <person name="Triplett J."/>
            <person name="Yang X."/>
            <person name="Ye C.Y."/>
            <person name="Mauro-Herrera M."/>
            <person name="Wang L."/>
            <person name="Li P."/>
            <person name="Sharma M."/>
            <person name="Sharma R."/>
            <person name="Ronald P.C."/>
            <person name="Panaud O."/>
            <person name="Kellogg E.A."/>
            <person name="Brutnell T.P."/>
            <person name="Doust A.N."/>
            <person name="Tuskan G.A."/>
            <person name="Rokhsar D."/>
            <person name="Devos K.M."/>
        </authorList>
    </citation>
    <scope>NUCLEOTIDE SEQUENCE [LARGE SCALE GENOMIC DNA]</scope>
    <source>
        <strain evidence="2">cv. Yugu1</strain>
    </source>
</reference>
<dbReference type="PANTHER" id="PTHR34145:SF65">
    <property type="entry name" value="FBD DOMAIN-CONTAINING PROTEIN"/>
    <property type="match status" value="1"/>
</dbReference>
<keyword evidence="2" id="KW-1185">Reference proteome</keyword>
<dbReference type="EnsemblPlants" id="KQL11924">
    <property type="protein sequence ID" value="KQL11924"/>
    <property type="gene ID" value="SETIT_008035mg"/>
</dbReference>
<dbReference type="InParanoid" id="K3Y1H0"/>
<name>K3Y1H0_SETIT</name>
<dbReference type="PANTHER" id="PTHR34145">
    <property type="entry name" value="OS02G0105600 PROTEIN"/>
    <property type="match status" value="1"/>
</dbReference>
<dbReference type="Proteomes" id="UP000004995">
    <property type="component" value="Unassembled WGS sequence"/>
</dbReference>
<evidence type="ECO:0008006" key="3">
    <source>
        <dbReference type="Google" id="ProtNLM"/>
    </source>
</evidence>
<dbReference type="STRING" id="4555.K3Y1H0"/>
<reference evidence="1" key="2">
    <citation type="submission" date="2018-08" db="UniProtKB">
        <authorList>
            <consortium name="EnsemblPlants"/>
        </authorList>
    </citation>
    <scope>IDENTIFICATION</scope>
    <source>
        <strain evidence="1">Yugu1</strain>
    </source>
</reference>
<organism evidence="1 2">
    <name type="scientific">Setaria italica</name>
    <name type="common">Foxtail millet</name>
    <name type="synonym">Panicum italicum</name>
    <dbReference type="NCBI Taxonomy" id="4555"/>
    <lineage>
        <taxon>Eukaryota</taxon>
        <taxon>Viridiplantae</taxon>
        <taxon>Streptophyta</taxon>
        <taxon>Embryophyta</taxon>
        <taxon>Tracheophyta</taxon>
        <taxon>Spermatophyta</taxon>
        <taxon>Magnoliopsida</taxon>
        <taxon>Liliopsida</taxon>
        <taxon>Poales</taxon>
        <taxon>Poaceae</taxon>
        <taxon>PACMAD clade</taxon>
        <taxon>Panicoideae</taxon>
        <taxon>Panicodae</taxon>
        <taxon>Paniceae</taxon>
        <taxon>Cenchrinae</taxon>
        <taxon>Setaria</taxon>
    </lineage>
</organism>
<dbReference type="OMA" id="CNHISEK"/>
<dbReference type="InterPro" id="IPR053772">
    <property type="entry name" value="At1g61320/At1g61330-like"/>
</dbReference>
<evidence type="ECO:0000313" key="1">
    <source>
        <dbReference type="EnsemblPlants" id="KQL11924"/>
    </source>
</evidence>
<dbReference type="EMBL" id="AGNK02002661">
    <property type="status" value="NOT_ANNOTATED_CDS"/>
    <property type="molecule type" value="Genomic_DNA"/>
</dbReference>
<dbReference type="Gramene" id="KQL11924">
    <property type="protein sequence ID" value="KQL11924"/>
    <property type="gene ID" value="SETIT_008035mg"/>
</dbReference>